<dbReference type="AlphaFoldDB" id="A0A1N7JIB2"/>
<dbReference type="Proteomes" id="UP000186098">
    <property type="component" value="Unassembled WGS sequence"/>
</dbReference>
<evidence type="ECO:0000313" key="2">
    <source>
        <dbReference type="Proteomes" id="UP000186098"/>
    </source>
</evidence>
<dbReference type="STRING" id="407234.SAMN05421795_1013"/>
<proteinExistence type="predicted"/>
<dbReference type="InterPro" id="IPR003688">
    <property type="entry name" value="TraG/VirD4"/>
</dbReference>
<dbReference type="GO" id="GO:0016020">
    <property type="term" value="C:membrane"/>
    <property type="evidence" value="ECO:0007669"/>
    <property type="project" value="InterPro"/>
</dbReference>
<reference evidence="2" key="1">
    <citation type="submission" date="2017-01" db="EMBL/GenBank/DDBJ databases">
        <authorList>
            <person name="Varghese N."/>
            <person name="Submissions S."/>
        </authorList>
    </citation>
    <scope>NUCLEOTIDE SEQUENCE [LARGE SCALE GENOMIC DNA]</scope>
    <source>
        <strain evidence="2">DSM 18714</strain>
    </source>
</reference>
<evidence type="ECO:0000313" key="1">
    <source>
        <dbReference type="EMBL" id="SIS49067.1"/>
    </source>
</evidence>
<keyword evidence="2" id="KW-1185">Reference proteome</keyword>
<dbReference type="EMBL" id="FTOM01000001">
    <property type="protein sequence ID" value="SIS49067.1"/>
    <property type="molecule type" value="Genomic_DNA"/>
</dbReference>
<dbReference type="Pfam" id="PF02534">
    <property type="entry name" value="T4SS-DNA_transf"/>
    <property type="match status" value="1"/>
</dbReference>
<organism evidence="1 2">
    <name type="scientific">Phaeovulum vinaykumarii</name>
    <dbReference type="NCBI Taxonomy" id="407234"/>
    <lineage>
        <taxon>Bacteria</taxon>
        <taxon>Pseudomonadati</taxon>
        <taxon>Pseudomonadota</taxon>
        <taxon>Alphaproteobacteria</taxon>
        <taxon>Rhodobacterales</taxon>
        <taxon>Paracoccaceae</taxon>
        <taxon>Phaeovulum</taxon>
    </lineage>
</organism>
<dbReference type="RefSeq" id="WP_076362904.1">
    <property type="nucleotide sequence ID" value="NZ_FTOM01000001.1"/>
</dbReference>
<sequence length="128" mass="14639">MQDVILYVATDEREAGQRHLPRVRDLLLLDGDNLKMLFERLLESPHHVVASTGARFLQRGEKLLSNVMASAQAETHFLDSARLRENLSASGFSFEELKTSKVTIYLCLPADRLHAFGRWLRLLVQKYS</sequence>
<protein>
    <submittedName>
        <fullName evidence="1">Type IV secretion system protein VirD4</fullName>
    </submittedName>
</protein>
<gene>
    <name evidence="1" type="ORF">SAMN05421795_1013</name>
</gene>
<accession>A0A1N7JIB2</accession>
<name>A0A1N7JIB2_9RHOB</name>